<evidence type="ECO:0000256" key="1">
    <source>
        <dbReference type="SAM" id="MobiDB-lite"/>
    </source>
</evidence>
<dbReference type="AlphaFoldDB" id="A0AAV0X2P3"/>
<dbReference type="Proteomes" id="UP001160148">
    <property type="component" value="Unassembled WGS sequence"/>
</dbReference>
<sequence>MATNGKYLNISIQPSKLPRTSKAIFELPRDNLSDAELGGKSTSDRTKRRVAHDAWFPLPVIPRLAVAPVQAVDQPNPIKKHVLKKEDSFSHIKQSNVRNINDKVDLDSRAQHSKSTSSGVDDRDKANKRKLGDLESDEKGTKKKQKKGNVDKSKYKDVKQGKKAHRRKGISKFVPKFAIHISFLRY</sequence>
<gene>
    <name evidence="2" type="ORF">MEUPH1_LOCUS17637</name>
</gene>
<name>A0AAV0X2P3_9HEMI</name>
<keyword evidence="3" id="KW-1185">Reference proteome</keyword>
<feature type="compositionally biased region" description="Basic and acidic residues" evidence="1">
    <location>
        <begin position="100"/>
        <end position="110"/>
    </location>
</feature>
<protein>
    <submittedName>
        <fullName evidence="2">Uncharacterized protein</fullName>
    </submittedName>
</protein>
<organism evidence="2 3">
    <name type="scientific">Macrosiphum euphorbiae</name>
    <name type="common">potato aphid</name>
    <dbReference type="NCBI Taxonomy" id="13131"/>
    <lineage>
        <taxon>Eukaryota</taxon>
        <taxon>Metazoa</taxon>
        <taxon>Ecdysozoa</taxon>
        <taxon>Arthropoda</taxon>
        <taxon>Hexapoda</taxon>
        <taxon>Insecta</taxon>
        <taxon>Pterygota</taxon>
        <taxon>Neoptera</taxon>
        <taxon>Paraneoptera</taxon>
        <taxon>Hemiptera</taxon>
        <taxon>Sternorrhyncha</taxon>
        <taxon>Aphidomorpha</taxon>
        <taxon>Aphidoidea</taxon>
        <taxon>Aphididae</taxon>
        <taxon>Macrosiphini</taxon>
        <taxon>Macrosiphum</taxon>
    </lineage>
</organism>
<evidence type="ECO:0000313" key="2">
    <source>
        <dbReference type="EMBL" id="CAI6362580.1"/>
    </source>
</evidence>
<evidence type="ECO:0000313" key="3">
    <source>
        <dbReference type="Proteomes" id="UP001160148"/>
    </source>
</evidence>
<proteinExistence type="predicted"/>
<reference evidence="2 3" key="1">
    <citation type="submission" date="2023-01" db="EMBL/GenBank/DDBJ databases">
        <authorList>
            <person name="Whitehead M."/>
        </authorList>
    </citation>
    <scope>NUCLEOTIDE SEQUENCE [LARGE SCALE GENOMIC DNA]</scope>
</reference>
<dbReference type="EMBL" id="CARXXK010000003">
    <property type="protein sequence ID" value="CAI6362580.1"/>
    <property type="molecule type" value="Genomic_DNA"/>
</dbReference>
<feature type="compositionally biased region" description="Basic and acidic residues" evidence="1">
    <location>
        <begin position="148"/>
        <end position="160"/>
    </location>
</feature>
<feature type="region of interest" description="Disordered" evidence="1">
    <location>
        <begin position="29"/>
        <end position="48"/>
    </location>
</feature>
<comment type="caution">
    <text evidence="2">The sequence shown here is derived from an EMBL/GenBank/DDBJ whole genome shotgun (WGS) entry which is preliminary data.</text>
</comment>
<feature type="compositionally biased region" description="Basic and acidic residues" evidence="1">
    <location>
        <begin position="120"/>
        <end position="140"/>
    </location>
</feature>
<accession>A0AAV0X2P3</accession>
<feature type="region of interest" description="Disordered" evidence="1">
    <location>
        <begin position="82"/>
        <end position="169"/>
    </location>
</feature>